<reference evidence="3" key="2">
    <citation type="journal article" date="2024" name="Plant">
        <title>Genomic evolution and insights into agronomic trait innovations of Sesamum species.</title>
        <authorList>
            <person name="Miao H."/>
            <person name="Wang L."/>
            <person name="Qu L."/>
            <person name="Liu H."/>
            <person name="Sun Y."/>
            <person name="Le M."/>
            <person name="Wang Q."/>
            <person name="Wei S."/>
            <person name="Zheng Y."/>
            <person name="Lin W."/>
            <person name="Duan Y."/>
            <person name="Cao H."/>
            <person name="Xiong S."/>
            <person name="Wang X."/>
            <person name="Wei L."/>
            <person name="Li C."/>
            <person name="Ma Q."/>
            <person name="Ju M."/>
            <person name="Zhao R."/>
            <person name="Li G."/>
            <person name="Mu C."/>
            <person name="Tian Q."/>
            <person name="Mei H."/>
            <person name="Zhang T."/>
            <person name="Gao T."/>
            <person name="Zhang H."/>
        </authorList>
    </citation>
    <scope>NUCLEOTIDE SEQUENCE</scope>
    <source>
        <strain evidence="3">KEN1</strain>
    </source>
</reference>
<sequence>MGDGDLSTPVMGLKPVASPQLTPFPPPARVPRRAIHSIVTAPHAREIAPPQLLLENPNPEHGPLIEPHSVAVVEAPSSRVLEATLPVSTVVDAPIDGGDTPRPNDVVVKPEAAQAAMHDPTILREGGVIFSRPPTNVALADFIPAPTPTSTPHIYVVREVKATSNGFYFFEFKTTAAMEEVIEGGPWLFRGQPIVLQKWEPGMMLRKLQHTQVPVWIKLRHLPVELWTTKGLSTMASGIGKPLYPDAITRACTRLDFARVCVMLDISSKLPKHIVIMVPSEDGSESACKVDVEYEWLPPKCNACMSLGHPMKDCPSTKPKPPISVYVQKRRQRNSEMRNEYEPSGLGFEGGGA</sequence>
<dbReference type="InterPro" id="IPR040256">
    <property type="entry name" value="At4g02000-like"/>
</dbReference>
<feature type="region of interest" description="Disordered" evidence="1">
    <location>
        <begin position="329"/>
        <end position="353"/>
    </location>
</feature>
<name>A0AAW2WTC1_9LAMI</name>
<evidence type="ECO:0000259" key="2">
    <source>
        <dbReference type="Pfam" id="PF14111"/>
    </source>
</evidence>
<dbReference type="PANTHER" id="PTHR31286:SF165">
    <property type="entry name" value="DUF4283 DOMAIN-CONTAINING PROTEIN"/>
    <property type="match status" value="1"/>
</dbReference>
<evidence type="ECO:0000256" key="1">
    <source>
        <dbReference type="SAM" id="MobiDB-lite"/>
    </source>
</evidence>
<dbReference type="Pfam" id="PF14111">
    <property type="entry name" value="DUF4283"/>
    <property type="match status" value="1"/>
</dbReference>
<gene>
    <name evidence="3" type="ORF">Slati_2210700</name>
</gene>
<comment type="caution">
    <text evidence="3">The sequence shown here is derived from an EMBL/GenBank/DDBJ whole genome shotgun (WGS) entry which is preliminary data.</text>
</comment>
<dbReference type="AlphaFoldDB" id="A0AAW2WTC1"/>
<proteinExistence type="predicted"/>
<protein>
    <recommendedName>
        <fullName evidence="2">DUF4283 domain-containing protein</fullName>
    </recommendedName>
</protein>
<organism evidence="3">
    <name type="scientific">Sesamum latifolium</name>
    <dbReference type="NCBI Taxonomy" id="2727402"/>
    <lineage>
        <taxon>Eukaryota</taxon>
        <taxon>Viridiplantae</taxon>
        <taxon>Streptophyta</taxon>
        <taxon>Embryophyta</taxon>
        <taxon>Tracheophyta</taxon>
        <taxon>Spermatophyta</taxon>
        <taxon>Magnoliopsida</taxon>
        <taxon>eudicotyledons</taxon>
        <taxon>Gunneridae</taxon>
        <taxon>Pentapetalae</taxon>
        <taxon>asterids</taxon>
        <taxon>lamiids</taxon>
        <taxon>Lamiales</taxon>
        <taxon>Pedaliaceae</taxon>
        <taxon>Sesamum</taxon>
    </lineage>
</organism>
<dbReference type="EMBL" id="JACGWN010000007">
    <property type="protein sequence ID" value="KAL0444880.1"/>
    <property type="molecule type" value="Genomic_DNA"/>
</dbReference>
<dbReference type="InterPro" id="IPR025558">
    <property type="entry name" value="DUF4283"/>
</dbReference>
<accession>A0AAW2WTC1</accession>
<reference evidence="3" key="1">
    <citation type="submission" date="2020-06" db="EMBL/GenBank/DDBJ databases">
        <authorList>
            <person name="Li T."/>
            <person name="Hu X."/>
            <person name="Zhang T."/>
            <person name="Song X."/>
            <person name="Zhang H."/>
            <person name="Dai N."/>
            <person name="Sheng W."/>
            <person name="Hou X."/>
            <person name="Wei L."/>
        </authorList>
    </citation>
    <scope>NUCLEOTIDE SEQUENCE</scope>
    <source>
        <strain evidence="3">KEN1</strain>
        <tissue evidence="3">Leaf</tissue>
    </source>
</reference>
<dbReference type="PANTHER" id="PTHR31286">
    <property type="entry name" value="GLYCINE-RICH CELL WALL STRUCTURAL PROTEIN 1.8-LIKE"/>
    <property type="match status" value="1"/>
</dbReference>
<feature type="domain" description="DUF4283" evidence="2">
    <location>
        <begin position="160"/>
        <end position="202"/>
    </location>
</feature>
<evidence type="ECO:0000313" key="3">
    <source>
        <dbReference type="EMBL" id="KAL0444880.1"/>
    </source>
</evidence>
<feature type="region of interest" description="Disordered" evidence="1">
    <location>
        <begin position="1"/>
        <end position="29"/>
    </location>
</feature>